<sequence length="111" mass="12584">MRQAEIYRKRILAGILTEDGGEYRFCYDEKYLVQEDAQPISLTFPLQTEPFVSPVLFPFFDGLIPEGWLLDVALRNTNISVLDRMSLLLLCCKECIGAVSIIPRKELGGDV</sequence>
<feature type="domain" description="HipA N-terminal subdomain 1" evidence="1">
    <location>
        <begin position="5"/>
        <end position="101"/>
    </location>
</feature>
<dbReference type="EMBL" id="JAHXCP010000012">
    <property type="protein sequence ID" value="MBW4754989.1"/>
    <property type="molecule type" value="Genomic_DNA"/>
</dbReference>
<reference evidence="2 3" key="1">
    <citation type="submission" date="2021-07" db="EMBL/GenBank/DDBJ databases">
        <title>Genomic diversity and antimicrobial resistance of Prevotella spp. isolated from chronic lung disease airways.</title>
        <authorList>
            <person name="Webb K.A."/>
            <person name="Olagoke O.S."/>
            <person name="Baird T."/>
            <person name="Neill J."/>
            <person name="Pham A."/>
            <person name="Wells T.J."/>
            <person name="Ramsay K.A."/>
            <person name="Bell S.C."/>
            <person name="Sarovich D.S."/>
            <person name="Price E.P."/>
        </authorList>
    </citation>
    <scope>NUCLEOTIDE SEQUENCE [LARGE SCALE GENOMIC DNA]</scope>
    <source>
        <strain evidence="2 3">SCHI0027.S.6</strain>
    </source>
</reference>
<gene>
    <name evidence="2" type="ORF">KZO77_08005</name>
</gene>
<proteinExistence type="predicted"/>
<name>A0ABS6Y730_9BACT</name>
<accession>A0ABS6Y730</accession>
<dbReference type="InterPro" id="IPR017508">
    <property type="entry name" value="HipA_N1"/>
</dbReference>
<organism evidence="2 3">
    <name type="scientific">Prevotella melaninogenica</name>
    <dbReference type="NCBI Taxonomy" id="28132"/>
    <lineage>
        <taxon>Bacteria</taxon>
        <taxon>Pseudomonadati</taxon>
        <taxon>Bacteroidota</taxon>
        <taxon>Bacteroidia</taxon>
        <taxon>Bacteroidales</taxon>
        <taxon>Prevotellaceae</taxon>
        <taxon>Prevotella</taxon>
    </lineage>
</organism>
<protein>
    <submittedName>
        <fullName evidence="2">HipA N-terminal domain-containing protein</fullName>
    </submittedName>
</protein>
<keyword evidence="3" id="KW-1185">Reference proteome</keyword>
<dbReference type="RefSeq" id="WP_013265071.1">
    <property type="nucleotide sequence ID" value="NZ_CABFMA010000056.1"/>
</dbReference>
<dbReference type="NCBIfam" id="TIGR03071">
    <property type="entry name" value="couple_hipA"/>
    <property type="match status" value="1"/>
</dbReference>
<evidence type="ECO:0000313" key="2">
    <source>
        <dbReference type="EMBL" id="MBW4754989.1"/>
    </source>
</evidence>
<dbReference type="GeneID" id="9497976"/>
<comment type="caution">
    <text evidence="2">The sequence shown here is derived from an EMBL/GenBank/DDBJ whole genome shotgun (WGS) entry which is preliminary data.</text>
</comment>
<evidence type="ECO:0000313" key="3">
    <source>
        <dbReference type="Proteomes" id="UP000812077"/>
    </source>
</evidence>
<dbReference type="Pfam" id="PF13657">
    <property type="entry name" value="Couple_hipA"/>
    <property type="match status" value="1"/>
</dbReference>
<evidence type="ECO:0000259" key="1">
    <source>
        <dbReference type="Pfam" id="PF13657"/>
    </source>
</evidence>
<dbReference type="Proteomes" id="UP000812077">
    <property type="component" value="Unassembled WGS sequence"/>
</dbReference>